<keyword evidence="4" id="KW-0560">Oxidoreductase</keyword>
<keyword evidence="3 4" id="KW-0443">Lipid metabolism</keyword>
<gene>
    <name evidence="7" type="ORF">TRITD_5Av1G249980</name>
</gene>
<dbReference type="PANTHER" id="PTHR11011:SF71">
    <property type="entry name" value="FATTY ACYL-COA REDUCTASE"/>
    <property type="match status" value="1"/>
</dbReference>
<evidence type="ECO:0000256" key="1">
    <source>
        <dbReference type="ARBA" id="ARBA00005928"/>
    </source>
</evidence>
<comment type="function">
    <text evidence="4">Catalyzes the reduction of fatty acyl-CoA to fatty alcohols.</text>
</comment>
<evidence type="ECO:0000256" key="3">
    <source>
        <dbReference type="ARBA" id="ARBA00023098"/>
    </source>
</evidence>
<dbReference type="Pfam" id="PF07993">
    <property type="entry name" value="NAD_binding_4"/>
    <property type="match status" value="1"/>
</dbReference>
<dbReference type="InterPro" id="IPR013120">
    <property type="entry name" value="FAR_NAD-bd"/>
</dbReference>
<dbReference type="GO" id="GO:0102965">
    <property type="term" value="F:alcohol-forming long-chain fatty acyl-CoA reductase activity"/>
    <property type="evidence" value="ECO:0007669"/>
    <property type="project" value="UniProtKB-EC"/>
</dbReference>
<protein>
    <recommendedName>
        <fullName evidence="4">Fatty acyl-CoA reductase</fullName>
        <ecNumber evidence="4">1.2.1.84</ecNumber>
    </recommendedName>
</protein>
<dbReference type="Proteomes" id="UP000324705">
    <property type="component" value="Chromosome 5A"/>
</dbReference>
<evidence type="ECO:0000256" key="2">
    <source>
        <dbReference type="ARBA" id="ARBA00022516"/>
    </source>
</evidence>
<dbReference type="InterPro" id="IPR036291">
    <property type="entry name" value="NAD(P)-bd_dom_sf"/>
</dbReference>
<dbReference type="SUPFAM" id="SSF51735">
    <property type="entry name" value="NAD(P)-binding Rossmann-fold domains"/>
    <property type="match status" value="1"/>
</dbReference>
<dbReference type="CDD" id="cd09071">
    <property type="entry name" value="FAR_C"/>
    <property type="match status" value="1"/>
</dbReference>
<dbReference type="EC" id="1.2.1.84" evidence="4"/>
<comment type="catalytic activity">
    <reaction evidence="4">
        <text>a long-chain fatty acyl-CoA + 2 NADPH + 2 H(+) = a long-chain primary fatty alcohol + 2 NADP(+) + CoA</text>
        <dbReference type="Rhea" id="RHEA:52716"/>
        <dbReference type="ChEBI" id="CHEBI:15378"/>
        <dbReference type="ChEBI" id="CHEBI:57287"/>
        <dbReference type="ChEBI" id="CHEBI:57783"/>
        <dbReference type="ChEBI" id="CHEBI:58349"/>
        <dbReference type="ChEBI" id="CHEBI:77396"/>
        <dbReference type="ChEBI" id="CHEBI:83139"/>
        <dbReference type="EC" id="1.2.1.84"/>
    </reaction>
</comment>
<comment type="similarity">
    <text evidence="1 4">Belongs to the fatty acyl-CoA reductase family.</text>
</comment>
<keyword evidence="4" id="KW-0812">Transmembrane</keyword>
<dbReference type="Pfam" id="PF03015">
    <property type="entry name" value="Sterile"/>
    <property type="match status" value="1"/>
</dbReference>
<evidence type="ECO:0000313" key="8">
    <source>
        <dbReference type="Proteomes" id="UP000324705"/>
    </source>
</evidence>
<feature type="transmembrane region" description="Helical" evidence="4">
    <location>
        <begin position="190"/>
        <end position="208"/>
    </location>
</feature>
<keyword evidence="8" id="KW-1185">Reference proteome</keyword>
<accession>A0A9R0WW54</accession>
<dbReference type="GO" id="GO:0010345">
    <property type="term" value="P:suberin biosynthetic process"/>
    <property type="evidence" value="ECO:0007669"/>
    <property type="project" value="TreeGrafter"/>
</dbReference>
<dbReference type="PANTHER" id="PTHR11011">
    <property type="entry name" value="MALE STERILITY PROTEIN 2-RELATED"/>
    <property type="match status" value="1"/>
</dbReference>
<dbReference type="InterPro" id="IPR026055">
    <property type="entry name" value="FAR"/>
</dbReference>
<keyword evidence="2 4" id="KW-0444">Lipid biosynthesis</keyword>
<evidence type="ECO:0000256" key="4">
    <source>
        <dbReference type="RuleBase" id="RU363097"/>
    </source>
</evidence>
<dbReference type="GO" id="GO:0035336">
    <property type="term" value="P:long-chain fatty-acyl-CoA metabolic process"/>
    <property type="evidence" value="ECO:0007669"/>
    <property type="project" value="TreeGrafter"/>
</dbReference>
<sequence>MKDLGITRARHFGWPNTYVFTKSMGEMVLGQLKCDLPVVIVRPSIITSVQNDPLPGWIEGTRTIDTIVIGYAKQNLTYFLADLNLTMDVMPGDMVVNAMMAAIVAHSSSSLEKTQSHPEPHAPAVYHVSSSRRNPAPYNVLHEAGFRYFTEHPRVGPDGRTVRTHKMTFLSSMASFHLFMMLRYRLLLELLHLLSVLCCGLFGLDTLYHDQARKYRLVGLNLLRMAFLITSISGRREYLLDGAAYMMTRPLLLYCCRFVMHLVDLYGPFALFKGCFDDVNLNKLRLAMTSNHGSLFNFDPKTIDWDDYFYSVHIPGVLKHMLN</sequence>
<feature type="domain" description="Thioester reductase (TE)" evidence="6">
    <location>
        <begin position="2"/>
        <end position="99"/>
    </location>
</feature>
<evidence type="ECO:0000313" key="7">
    <source>
        <dbReference type="EMBL" id="VAI25490.1"/>
    </source>
</evidence>
<dbReference type="Gramene" id="TRITD5Av1G249980.1">
    <property type="protein sequence ID" value="TRITD5Av1G249980.1"/>
    <property type="gene ID" value="TRITD5Av1G249980"/>
</dbReference>
<dbReference type="InterPro" id="IPR033640">
    <property type="entry name" value="FAR_C"/>
</dbReference>
<dbReference type="Gene3D" id="3.40.50.720">
    <property type="entry name" value="NAD(P)-binding Rossmann-like Domain"/>
    <property type="match status" value="1"/>
</dbReference>
<evidence type="ECO:0000259" key="5">
    <source>
        <dbReference type="Pfam" id="PF03015"/>
    </source>
</evidence>
<dbReference type="AlphaFoldDB" id="A0A9R0WW54"/>
<name>A0A9R0WW54_TRITD</name>
<evidence type="ECO:0000259" key="6">
    <source>
        <dbReference type="Pfam" id="PF07993"/>
    </source>
</evidence>
<keyword evidence="4" id="KW-0472">Membrane</keyword>
<feature type="domain" description="Fatty acyl-CoA reductase C-terminal" evidence="5">
    <location>
        <begin position="239"/>
        <end position="323"/>
    </location>
</feature>
<keyword evidence="4" id="KW-0521">NADP</keyword>
<reference evidence="7 8" key="1">
    <citation type="submission" date="2017-09" db="EMBL/GenBank/DDBJ databases">
        <authorList>
            <consortium name="International Durum Wheat Genome Sequencing Consortium (IDWGSC)"/>
            <person name="Milanesi L."/>
        </authorList>
    </citation>
    <scope>NUCLEOTIDE SEQUENCE [LARGE SCALE GENOMIC DNA]</scope>
    <source>
        <strain evidence="8">cv. Svevo</strain>
    </source>
</reference>
<dbReference type="GO" id="GO:0080019">
    <property type="term" value="F:alcohol-forming very long-chain fatty acyl-CoA reductase activity"/>
    <property type="evidence" value="ECO:0007669"/>
    <property type="project" value="InterPro"/>
</dbReference>
<keyword evidence="4" id="KW-1133">Transmembrane helix</keyword>
<dbReference type="EMBL" id="LT934119">
    <property type="protein sequence ID" value="VAI25490.1"/>
    <property type="molecule type" value="Genomic_DNA"/>
</dbReference>
<organism evidence="7 8">
    <name type="scientific">Triticum turgidum subsp. durum</name>
    <name type="common">Durum wheat</name>
    <name type="synonym">Triticum durum</name>
    <dbReference type="NCBI Taxonomy" id="4567"/>
    <lineage>
        <taxon>Eukaryota</taxon>
        <taxon>Viridiplantae</taxon>
        <taxon>Streptophyta</taxon>
        <taxon>Embryophyta</taxon>
        <taxon>Tracheophyta</taxon>
        <taxon>Spermatophyta</taxon>
        <taxon>Magnoliopsida</taxon>
        <taxon>Liliopsida</taxon>
        <taxon>Poales</taxon>
        <taxon>Poaceae</taxon>
        <taxon>BOP clade</taxon>
        <taxon>Pooideae</taxon>
        <taxon>Triticodae</taxon>
        <taxon>Triticeae</taxon>
        <taxon>Triticinae</taxon>
        <taxon>Triticum</taxon>
    </lineage>
</organism>
<proteinExistence type="inferred from homology"/>